<feature type="signal peptide" evidence="2">
    <location>
        <begin position="1"/>
        <end position="23"/>
    </location>
</feature>
<evidence type="ECO:0000256" key="2">
    <source>
        <dbReference type="SAM" id="SignalP"/>
    </source>
</evidence>
<dbReference type="Proteomes" id="UP000034071">
    <property type="component" value="Chromosome"/>
</dbReference>
<dbReference type="NCBIfam" id="TIGR02913">
    <property type="entry name" value="HAF_rpt"/>
    <property type="match status" value="1"/>
</dbReference>
<dbReference type="OrthoDB" id="6219137at2"/>
<gene>
    <name evidence="3" type="ORF">TQ33_0932</name>
</gene>
<sequence>MKFKTTKTLLALSIATLTSGSIAAPYEIVDLGGLGGDTSVANDIDSAGNAFGYADAEVVDGTSDFITHAVQFDETQGNIDLGSLPEGTESYAVGVNDSMVAVGYSNEITEEENDNGQLIKVINHHAVFFEGGVVTKFPEFANYSSPVALDINNSQMAILTGKFDADTTDEASGVDRGAVYDRQNDTYQVVEPFAAGTDRRSYITDINNLNDIVGFADKEVGETIQIASYIANTSDITNRVEIETIDNRAIFAMAINDSKEVVGSMFIPNSRGQREAFYIDMSDANPQIEFLGFFDNAFNDSRARDINNLGQIVGRALISVPTLGENGAFLYEDGEMKNLNELIACDSGWTLTEARAINDSGQIVGVGTVDGEVRAFRLDPTGEPVEDCGDSNPQPSDGGGSVPAVLLALLAVVGLRRRFS</sequence>
<protein>
    <submittedName>
        <fullName evidence="3">Uncharacterized protein</fullName>
    </submittedName>
</protein>
<name>A0A0F6TQS4_9GAMM</name>
<dbReference type="InterPro" id="IPR022562">
    <property type="entry name" value="DUF3466"/>
</dbReference>
<dbReference type="InterPro" id="IPR014262">
    <property type="entry name" value="HAF_rpt"/>
</dbReference>
<feature type="chain" id="PRO_5002510363" evidence="2">
    <location>
        <begin position="24"/>
        <end position="420"/>
    </location>
</feature>
<keyword evidence="4" id="KW-1185">Reference proteome</keyword>
<dbReference type="EMBL" id="CP010975">
    <property type="protein sequence ID" value="AKE51900.1"/>
    <property type="molecule type" value="Genomic_DNA"/>
</dbReference>
<evidence type="ECO:0000313" key="3">
    <source>
        <dbReference type="EMBL" id="AKE51900.1"/>
    </source>
</evidence>
<dbReference type="RefSeq" id="WP_046561026.1">
    <property type="nucleotide sequence ID" value="NZ_CP010975.1"/>
</dbReference>
<dbReference type="STRING" id="914150.TQ33_0932"/>
<keyword evidence="2" id="KW-0732">Signal</keyword>
<dbReference type="HOGENOM" id="CLU_651777_0_0_6"/>
<dbReference type="AlphaFoldDB" id="A0A0F6TQS4"/>
<dbReference type="KEGG" id="kge:TQ33_0932"/>
<dbReference type="Pfam" id="PF11949">
    <property type="entry name" value="DUF3466"/>
    <property type="match status" value="1"/>
</dbReference>
<reference evidence="3 4" key="1">
    <citation type="submission" date="2015-02" db="EMBL/GenBank/DDBJ databases">
        <title>Complete genome sequence of Kangiella geojedonensis strain YCS-5T.</title>
        <authorList>
            <person name="Kim K.M."/>
        </authorList>
    </citation>
    <scope>NUCLEOTIDE SEQUENCE [LARGE SCALE GENOMIC DNA]</scope>
    <source>
        <strain evidence="3 4">YCS-5</strain>
    </source>
</reference>
<accession>A0A0F6TQS4</accession>
<evidence type="ECO:0000256" key="1">
    <source>
        <dbReference type="SAM" id="MobiDB-lite"/>
    </source>
</evidence>
<organism evidence="3 4">
    <name type="scientific">Kangiella geojedonensis</name>
    <dbReference type="NCBI Taxonomy" id="914150"/>
    <lineage>
        <taxon>Bacteria</taxon>
        <taxon>Pseudomonadati</taxon>
        <taxon>Pseudomonadota</taxon>
        <taxon>Gammaproteobacteria</taxon>
        <taxon>Kangiellales</taxon>
        <taxon>Kangiellaceae</taxon>
        <taxon>Kangiella</taxon>
    </lineage>
</organism>
<evidence type="ECO:0000313" key="4">
    <source>
        <dbReference type="Proteomes" id="UP000034071"/>
    </source>
</evidence>
<proteinExistence type="predicted"/>
<feature type="region of interest" description="Disordered" evidence="1">
    <location>
        <begin position="380"/>
        <end position="400"/>
    </location>
</feature>